<evidence type="ECO:0000256" key="2">
    <source>
        <dbReference type="SAM" id="MobiDB-lite"/>
    </source>
</evidence>
<dbReference type="OrthoDB" id="3464494at2"/>
<name>A0A561T1I8_9PSEU</name>
<dbReference type="AlphaFoldDB" id="A0A561T1I8"/>
<dbReference type="InterPro" id="IPR036390">
    <property type="entry name" value="WH_DNA-bd_sf"/>
</dbReference>
<feature type="region of interest" description="Disordered" evidence="2">
    <location>
        <begin position="72"/>
        <end position="101"/>
    </location>
</feature>
<dbReference type="PROSITE" id="PS01125">
    <property type="entry name" value="ROK"/>
    <property type="match status" value="1"/>
</dbReference>
<feature type="compositionally biased region" description="Basic and acidic residues" evidence="2">
    <location>
        <begin position="81"/>
        <end position="90"/>
    </location>
</feature>
<dbReference type="EMBL" id="VIWU01000001">
    <property type="protein sequence ID" value="TWF80979.1"/>
    <property type="molecule type" value="Genomic_DNA"/>
</dbReference>
<protein>
    <submittedName>
        <fullName evidence="3">Putative NBD/HSP70 family sugar kinase</fullName>
    </submittedName>
</protein>
<dbReference type="Gene3D" id="3.30.420.40">
    <property type="match status" value="2"/>
</dbReference>
<dbReference type="SUPFAM" id="SSF53067">
    <property type="entry name" value="Actin-like ATPase domain"/>
    <property type="match status" value="1"/>
</dbReference>
<reference evidence="3 4" key="1">
    <citation type="submission" date="2019-06" db="EMBL/GenBank/DDBJ databases">
        <title>Sequencing the genomes of 1000 actinobacteria strains.</title>
        <authorList>
            <person name="Klenk H.-P."/>
        </authorList>
    </citation>
    <scope>NUCLEOTIDE SEQUENCE [LARGE SCALE GENOMIC DNA]</scope>
    <source>
        <strain evidence="3 4">DSM 45671</strain>
    </source>
</reference>
<dbReference type="InterPro" id="IPR043129">
    <property type="entry name" value="ATPase_NBD"/>
</dbReference>
<dbReference type="PANTHER" id="PTHR18964:SF149">
    <property type="entry name" value="BIFUNCTIONAL UDP-N-ACETYLGLUCOSAMINE 2-EPIMERASE_N-ACETYLMANNOSAMINE KINASE"/>
    <property type="match status" value="1"/>
</dbReference>
<keyword evidence="3" id="KW-0418">Kinase</keyword>
<dbReference type="Proteomes" id="UP000321261">
    <property type="component" value="Unassembled WGS sequence"/>
</dbReference>
<evidence type="ECO:0000313" key="3">
    <source>
        <dbReference type="EMBL" id="TWF80979.1"/>
    </source>
</evidence>
<dbReference type="InterPro" id="IPR049874">
    <property type="entry name" value="ROK_cs"/>
</dbReference>
<evidence type="ECO:0000313" key="4">
    <source>
        <dbReference type="Proteomes" id="UP000321261"/>
    </source>
</evidence>
<dbReference type="GO" id="GO:0016301">
    <property type="term" value="F:kinase activity"/>
    <property type="evidence" value="ECO:0007669"/>
    <property type="project" value="UniProtKB-KW"/>
</dbReference>
<evidence type="ECO:0000256" key="1">
    <source>
        <dbReference type="ARBA" id="ARBA00006479"/>
    </source>
</evidence>
<dbReference type="InterPro" id="IPR036388">
    <property type="entry name" value="WH-like_DNA-bd_sf"/>
</dbReference>
<feature type="region of interest" description="Disordered" evidence="2">
    <location>
        <begin position="1"/>
        <end position="26"/>
    </location>
</feature>
<dbReference type="Pfam" id="PF00480">
    <property type="entry name" value="ROK"/>
    <property type="match status" value="1"/>
</dbReference>
<keyword evidence="4" id="KW-1185">Reference proteome</keyword>
<sequence length="411" mass="42508">MPPWASYRRPVTSVAEQTPPSADWSALDGSHQRVAVEVLRFGPLPRAQLARRLGLSPGSLTRLTRPLVDAGLLVEGGPENGPKDSPEHPVRTGRPSLPLDVGPSDQRFVGVKITGDTLFAVVTDLRAAVLAEHTRPLPGTDPAAVVGAVADVTRLLQADHPGVVGLGVGIGGFVIDRRDVARAHFLGWHELVPLADLLHRATGLPAVVDNDVRALTAAEHWFGAGRGLQSLLVITIGAGVGCGIVVHDLVVEGAHGGGGSIGHRPVVSSVVCEDGHRGCAQGLVSSRAVSGAVAQALGRPVTYAEALRLAVDGHGAARRVVDEAAGALGVLVADIANLIDPELVILTGDGIGLVEAARPALDAALEENRKAPLAPVRLDVRPFPFTEWARGAAAVAVQEHVLGRARAVTPA</sequence>
<comment type="caution">
    <text evidence="3">The sequence shown here is derived from an EMBL/GenBank/DDBJ whole genome shotgun (WGS) entry which is preliminary data.</text>
</comment>
<dbReference type="Gene3D" id="1.10.10.10">
    <property type="entry name" value="Winged helix-like DNA-binding domain superfamily/Winged helix DNA-binding domain"/>
    <property type="match status" value="1"/>
</dbReference>
<dbReference type="PANTHER" id="PTHR18964">
    <property type="entry name" value="ROK (REPRESSOR, ORF, KINASE) FAMILY"/>
    <property type="match status" value="1"/>
</dbReference>
<proteinExistence type="inferred from homology"/>
<dbReference type="SUPFAM" id="SSF46785">
    <property type="entry name" value="Winged helix' DNA-binding domain"/>
    <property type="match status" value="1"/>
</dbReference>
<keyword evidence="3" id="KW-0808">Transferase</keyword>
<accession>A0A561T1I8</accession>
<organism evidence="3 4">
    <name type="scientific">Pseudonocardia hierapolitana</name>
    <dbReference type="NCBI Taxonomy" id="1128676"/>
    <lineage>
        <taxon>Bacteria</taxon>
        <taxon>Bacillati</taxon>
        <taxon>Actinomycetota</taxon>
        <taxon>Actinomycetes</taxon>
        <taxon>Pseudonocardiales</taxon>
        <taxon>Pseudonocardiaceae</taxon>
        <taxon>Pseudonocardia</taxon>
    </lineage>
</organism>
<comment type="similarity">
    <text evidence="1">Belongs to the ROK (NagC/XylR) family.</text>
</comment>
<dbReference type="InterPro" id="IPR000600">
    <property type="entry name" value="ROK"/>
</dbReference>
<gene>
    <name evidence="3" type="ORF">FHX44_116922</name>
</gene>